<dbReference type="InterPro" id="IPR047952">
    <property type="entry name" value="Transpos_IS4"/>
</dbReference>
<dbReference type="EMBL" id="CP036528">
    <property type="protein sequence ID" value="QBK24629.1"/>
    <property type="molecule type" value="Genomic_DNA"/>
</dbReference>
<reference evidence="7 8" key="1">
    <citation type="submission" date="2019-02" db="EMBL/GenBank/DDBJ databases">
        <title>Ureibacillus thermophilus.</title>
        <authorList>
            <person name="Sunny J.S."/>
            <person name="Natarajan A."/>
            <person name="Saleena L.M."/>
        </authorList>
    </citation>
    <scope>NUCLEOTIDE SEQUENCE [LARGE SCALE GENOMIC DNA]</scope>
    <source>
        <strain evidence="7 8">LM102</strain>
    </source>
</reference>
<keyword evidence="2" id="KW-0815">Transposition</keyword>
<keyword evidence="8" id="KW-1185">Reference proteome</keyword>
<evidence type="ECO:0000256" key="3">
    <source>
        <dbReference type="ARBA" id="ARBA00023125"/>
    </source>
</evidence>
<feature type="region of interest" description="Disordered" evidence="5">
    <location>
        <begin position="403"/>
        <end position="423"/>
    </location>
</feature>
<dbReference type="SUPFAM" id="SSF53098">
    <property type="entry name" value="Ribonuclease H-like"/>
    <property type="match status" value="1"/>
</dbReference>
<dbReference type="GO" id="GO:0006313">
    <property type="term" value="P:DNA transposition"/>
    <property type="evidence" value="ECO:0007669"/>
    <property type="project" value="InterPro"/>
</dbReference>
<organism evidence="7 8">
    <name type="scientific">Ureibacillus thermophilus</name>
    <dbReference type="NCBI Taxonomy" id="367743"/>
    <lineage>
        <taxon>Bacteria</taxon>
        <taxon>Bacillati</taxon>
        <taxon>Bacillota</taxon>
        <taxon>Bacilli</taxon>
        <taxon>Bacillales</taxon>
        <taxon>Caryophanaceae</taxon>
        <taxon>Ureibacillus</taxon>
    </lineage>
</organism>
<evidence type="ECO:0000313" key="7">
    <source>
        <dbReference type="EMBL" id="QBK24629.1"/>
    </source>
</evidence>
<dbReference type="PANTHER" id="PTHR33258:SF1">
    <property type="entry name" value="TRANSPOSASE INSL FOR INSERTION SEQUENCE ELEMENT IS186A-RELATED"/>
    <property type="match status" value="1"/>
</dbReference>
<dbReference type="GO" id="GO:0004803">
    <property type="term" value="F:transposase activity"/>
    <property type="evidence" value="ECO:0007669"/>
    <property type="project" value="InterPro"/>
</dbReference>
<evidence type="ECO:0000259" key="6">
    <source>
        <dbReference type="Pfam" id="PF01609"/>
    </source>
</evidence>
<gene>
    <name evidence="7" type="ORF">DKZ56_01135</name>
</gene>
<evidence type="ECO:0000313" key="8">
    <source>
        <dbReference type="Proteomes" id="UP000291151"/>
    </source>
</evidence>
<proteinExistence type="inferred from homology"/>
<evidence type="ECO:0000256" key="1">
    <source>
        <dbReference type="ARBA" id="ARBA00010075"/>
    </source>
</evidence>
<protein>
    <submittedName>
        <fullName evidence="7">IS4 family transposase</fullName>
    </submittedName>
</protein>
<dbReference type="NCBIfam" id="NF033592">
    <property type="entry name" value="transpos_IS4_1"/>
    <property type="match status" value="1"/>
</dbReference>
<evidence type="ECO:0000256" key="2">
    <source>
        <dbReference type="ARBA" id="ARBA00022578"/>
    </source>
</evidence>
<accession>A0A4P6UN73</accession>
<feature type="domain" description="Transposase IS4-like" evidence="6">
    <location>
        <begin position="117"/>
        <end position="325"/>
    </location>
</feature>
<evidence type="ECO:0000256" key="5">
    <source>
        <dbReference type="SAM" id="MobiDB-lite"/>
    </source>
</evidence>
<dbReference type="KEGG" id="uth:DKZ56_01135"/>
<comment type="similarity">
    <text evidence="1">Belongs to the transposase 11 family.</text>
</comment>
<dbReference type="InterPro" id="IPR012337">
    <property type="entry name" value="RNaseH-like_sf"/>
</dbReference>
<dbReference type="PANTHER" id="PTHR33258">
    <property type="entry name" value="TRANSPOSASE INSL FOR INSERTION SEQUENCE ELEMENT IS186A-RELATED"/>
    <property type="match status" value="1"/>
</dbReference>
<dbReference type="GO" id="GO:0003677">
    <property type="term" value="F:DNA binding"/>
    <property type="evidence" value="ECO:0007669"/>
    <property type="project" value="UniProtKB-KW"/>
</dbReference>
<dbReference type="Pfam" id="PF01609">
    <property type="entry name" value="DDE_Tnp_1"/>
    <property type="match status" value="1"/>
</dbReference>
<dbReference type="InterPro" id="IPR002559">
    <property type="entry name" value="Transposase_11"/>
</dbReference>
<dbReference type="AlphaFoldDB" id="A0A4P6UN73"/>
<evidence type="ECO:0000256" key="4">
    <source>
        <dbReference type="ARBA" id="ARBA00023172"/>
    </source>
</evidence>
<dbReference type="Proteomes" id="UP000291151">
    <property type="component" value="Chromosome"/>
</dbReference>
<dbReference type="RefSeq" id="WP_208650901.1">
    <property type="nucleotide sequence ID" value="NZ_CP036528.1"/>
</dbReference>
<sequence length="423" mass="49578">MKTKSTFLGAIEITRKLLNDVMFMLESRTKETYFTRKEKKLNFKNTILFSLNFVKKSLQIELDDFFDKFNLSEISISKQGYSAARKKISPLAFVKLTKAIVNWYYEENSFKTYRGFRLCAIDGSVLQIPDTEELRNYFGYGKNHKTSYARASASCIYDLENGIIITSRINPYKVAERDSAKDMIEELVQIGLKNDLFLFDRGYPSRDFIAYLDALGIKYVMRCQKNTIKEIVEAKDADQNIHIIHRKQVITARVVRFPLDSGTEEILVTNLTEEEFDISEFKSLYFKRWGIETEYNDVKNKIEIENFTGSSKIAIEQDFYASIYLSNMVSLLRNDANETINEESKKKRRKHDYQVNTNILIGKLKDRMVHLLLEDCPIKRERMFTKIMKVIIRNKTPIRFGRSYPRRNGLSSTKYPLNQKRCL</sequence>
<name>A0A4P6UN73_9BACL</name>
<keyword evidence="4" id="KW-0233">DNA recombination</keyword>
<keyword evidence="3" id="KW-0238">DNA-binding</keyword>